<dbReference type="SUPFAM" id="SSF50729">
    <property type="entry name" value="PH domain-like"/>
    <property type="match status" value="1"/>
</dbReference>
<dbReference type="InterPro" id="IPR011993">
    <property type="entry name" value="PH-like_dom_sf"/>
</dbReference>
<reference evidence="3" key="1">
    <citation type="journal article" date="2023" name="Commun. Biol.">
        <title>Genome analysis of Parmales, the sister group of diatoms, reveals the evolutionary specialization of diatoms from phago-mixotrophs to photoautotrophs.</title>
        <authorList>
            <person name="Ban H."/>
            <person name="Sato S."/>
            <person name="Yoshikawa S."/>
            <person name="Yamada K."/>
            <person name="Nakamura Y."/>
            <person name="Ichinomiya M."/>
            <person name="Sato N."/>
            <person name="Blanc-Mathieu R."/>
            <person name="Endo H."/>
            <person name="Kuwata A."/>
            <person name="Ogata H."/>
        </authorList>
    </citation>
    <scope>NUCLEOTIDE SEQUENCE [LARGE SCALE GENOMIC DNA]</scope>
</reference>
<dbReference type="Pfam" id="PF00169">
    <property type="entry name" value="PH"/>
    <property type="match status" value="1"/>
</dbReference>
<dbReference type="AlphaFoldDB" id="A0A9W7L4I3"/>
<dbReference type="PROSITE" id="PS50003">
    <property type="entry name" value="PH_DOMAIN"/>
    <property type="match status" value="1"/>
</dbReference>
<dbReference type="EMBL" id="BRYA01000670">
    <property type="protein sequence ID" value="GMI28899.1"/>
    <property type="molecule type" value="Genomic_DNA"/>
</dbReference>
<evidence type="ECO:0000313" key="3">
    <source>
        <dbReference type="Proteomes" id="UP001165065"/>
    </source>
</evidence>
<dbReference type="SMART" id="SM00233">
    <property type="entry name" value="PH"/>
    <property type="match status" value="1"/>
</dbReference>
<dbReference type="OrthoDB" id="243840at2759"/>
<sequence>MAERSSERFACIRVSPGEVHKTGYLTKLGGAHDGKQGNWKRRYCVLKDDLYYYEDEAHYEKGREPKGIIKLDSYFCIKKDGENPENEFTIFAIPKPLVCHADSKEELLSWIKTISRLGR</sequence>
<dbReference type="Proteomes" id="UP001165065">
    <property type="component" value="Unassembled WGS sequence"/>
</dbReference>
<protein>
    <recommendedName>
        <fullName evidence="1">PH domain-containing protein</fullName>
    </recommendedName>
</protein>
<gene>
    <name evidence="2" type="ORF">TrCOL_g12301</name>
</gene>
<dbReference type="Gene3D" id="2.30.29.30">
    <property type="entry name" value="Pleckstrin-homology domain (PH domain)/Phosphotyrosine-binding domain (PTB)"/>
    <property type="match status" value="1"/>
</dbReference>
<keyword evidence="3" id="KW-1185">Reference proteome</keyword>
<name>A0A9W7L4I3_9STRA</name>
<evidence type="ECO:0000259" key="1">
    <source>
        <dbReference type="PROSITE" id="PS50003"/>
    </source>
</evidence>
<accession>A0A9W7L4I3</accession>
<dbReference type="InterPro" id="IPR001849">
    <property type="entry name" value="PH_domain"/>
</dbReference>
<evidence type="ECO:0000313" key="2">
    <source>
        <dbReference type="EMBL" id="GMI28899.1"/>
    </source>
</evidence>
<proteinExistence type="predicted"/>
<dbReference type="PANTHER" id="PTHR14336">
    <property type="entry name" value="TANDEM PH DOMAIN CONTAINING PROTEIN"/>
    <property type="match status" value="1"/>
</dbReference>
<dbReference type="InterPro" id="IPR051707">
    <property type="entry name" value="PI-Interact_SigTrans_Reg"/>
</dbReference>
<comment type="caution">
    <text evidence="2">The sequence shown here is derived from an EMBL/GenBank/DDBJ whole genome shotgun (WGS) entry which is preliminary data.</text>
</comment>
<feature type="domain" description="PH" evidence="1">
    <location>
        <begin position="18"/>
        <end position="119"/>
    </location>
</feature>
<organism evidence="2 3">
    <name type="scientific">Triparma columacea</name>
    <dbReference type="NCBI Taxonomy" id="722753"/>
    <lineage>
        <taxon>Eukaryota</taxon>
        <taxon>Sar</taxon>
        <taxon>Stramenopiles</taxon>
        <taxon>Ochrophyta</taxon>
        <taxon>Bolidophyceae</taxon>
        <taxon>Parmales</taxon>
        <taxon>Triparmaceae</taxon>
        <taxon>Triparma</taxon>
    </lineage>
</organism>